<evidence type="ECO:0000313" key="3">
    <source>
        <dbReference type="Proteomes" id="UP000034112"/>
    </source>
</evidence>
<feature type="region of interest" description="Disordered" evidence="1">
    <location>
        <begin position="168"/>
        <end position="209"/>
    </location>
</feature>
<sequence length="565" mass="64780">MSDPYGSQYAKAEFLDTWHPNVTDTVNLDNQDSTGIPLPIAFSEQVYTEAQSGMSPETLDFLAATDPFNPNEPMIEEPSLDIDLTLDWMAPIPENNVPLSQNSNQQLVPFGQQPPVYNFSESPFDQYPEQNLQDNQLSSYSSPNFATRTISPPYGRQVLQQSRQLLPSADESPYSNNTFGFQPSPQVTSNYNNHETSASTKENPPSSLCSRKISLNRAAKKRGDPSCDPSLCYASESTTIVPWGSLSWNGQHLFSYTSKGQWLRDRCFTKEQFREYADNCGKDTVFWVQQAPTQCNHRLEPEDRICRWANCPVANRTITAGWLRVAFDEFPHLTSSGVRDPLKCAGSVHLWCFEQIFNPLEFHMSGRLHPEDRQFPFEDKSVVTLEKLTDAGIIREAYQPWFEQRMFSPYGQPREYRDSLSYRLTKYHIENQTAARQKARSKRNVTKSEGERRTIDVHMGDLKMFVEATNRVRRTKKIKKLERTKTEDANALINSSLRQWAVTSTRPTTNTTQRGIVDWRPELNRGESLSHGSYQTRGALYLIEMCKRLQVTEWNESPHGRRSHI</sequence>
<dbReference type="EMBL" id="JOKZ01000119">
    <property type="protein sequence ID" value="KKP03219.1"/>
    <property type="molecule type" value="Genomic_DNA"/>
</dbReference>
<gene>
    <name evidence="2" type="ORF">THAR02_04693</name>
</gene>
<dbReference type="AlphaFoldDB" id="A0A0G0ADX0"/>
<comment type="caution">
    <text evidence="2">The sequence shown here is derived from an EMBL/GenBank/DDBJ whole genome shotgun (WGS) entry which is preliminary data.</text>
</comment>
<evidence type="ECO:0000313" key="2">
    <source>
        <dbReference type="EMBL" id="KKP03219.1"/>
    </source>
</evidence>
<name>A0A0G0ADX0_TRIHA</name>
<proteinExistence type="predicted"/>
<dbReference type="OrthoDB" id="5307331at2759"/>
<organism evidence="2 3">
    <name type="scientific">Trichoderma harzianum</name>
    <name type="common">Hypocrea lixii</name>
    <dbReference type="NCBI Taxonomy" id="5544"/>
    <lineage>
        <taxon>Eukaryota</taxon>
        <taxon>Fungi</taxon>
        <taxon>Dikarya</taxon>
        <taxon>Ascomycota</taxon>
        <taxon>Pezizomycotina</taxon>
        <taxon>Sordariomycetes</taxon>
        <taxon>Hypocreomycetidae</taxon>
        <taxon>Hypocreales</taxon>
        <taxon>Hypocreaceae</taxon>
        <taxon>Trichoderma</taxon>
    </lineage>
</organism>
<dbReference type="Proteomes" id="UP000034112">
    <property type="component" value="Unassembled WGS sequence"/>
</dbReference>
<feature type="compositionally biased region" description="Polar residues" evidence="1">
    <location>
        <begin position="173"/>
        <end position="209"/>
    </location>
</feature>
<protein>
    <submittedName>
        <fullName evidence="2">Uncharacterized protein</fullName>
    </submittedName>
</protein>
<accession>A0A0G0ADX0</accession>
<reference evidence="3" key="1">
    <citation type="journal article" date="2015" name="Genome Announc.">
        <title>Draft whole-genome sequence of the biocontrol agent Trichoderma harzianum T6776.</title>
        <authorList>
            <person name="Baroncelli R."/>
            <person name="Piaggeschi G."/>
            <person name="Fiorini L."/>
            <person name="Bertolini E."/>
            <person name="Zapparata A."/>
            <person name="Pe M.E."/>
            <person name="Sarrocco S."/>
            <person name="Vannacci G."/>
        </authorList>
    </citation>
    <scope>NUCLEOTIDE SEQUENCE [LARGE SCALE GENOMIC DNA]</scope>
    <source>
        <strain evidence="3">T6776</strain>
    </source>
</reference>
<evidence type="ECO:0000256" key="1">
    <source>
        <dbReference type="SAM" id="MobiDB-lite"/>
    </source>
</evidence>